<evidence type="ECO:0000313" key="1">
    <source>
        <dbReference type="Proteomes" id="UP000887576"/>
    </source>
</evidence>
<accession>A0AC34QQL1</accession>
<organism evidence="1 2">
    <name type="scientific">Panagrolaimus sp. JU765</name>
    <dbReference type="NCBI Taxonomy" id="591449"/>
    <lineage>
        <taxon>Eukaryota</taxon>
        <taxon>Metazoa</taxon>
        <taxon>Ecdysozoa</taxon>
        <taxon>Nematoda</taxon>
        <taxon>Chromadorea</taxon>
        <taxon>Rhabditida</taxon>
        <taxon>Tylenchina</taxon>
        <taxon>Panagrolaimomorpha</taxon>
        <taxon>Panagrolaimoidea</taxon>
        <taxon>Panagrolaimidae</taxon>
        <taxon>Panagrolaimus</taxon>
    </lineage>
</organism>
<reference evidence="2" key="1">
    <citation type="submission" date="2022-11" db="UniProtKB">
        <authorList>
            <consortium name="WormBaseParasite"/>
        </authorList>
    </citation>
    <scope>IDENTIFICATION</scope>
</reference>
<dbReference type="WBParaSite" id="JU765_v2.g18533.t1">
    <property type="protein sequence ID" value="JU765_v2.g18533.t1"/>
    <property type="gene ID" value="JU765_v2.g18533"/>
</dbReference>
<name>A0AC34QQL1_9BILA</name>
<evidence type="ECO:0000313" key="2">
    <source>
        <dbReference type="WBParaSite" id="JU765_v2.g18533.t1"/>
    </source>
</evidence>
<protein>
    <submittedName>
        <fullName evidence="2">G-protein coupled receptors family 1 profile domain-containing protein</fullName>
    </submittedName>
</protein>
<dbReference type="Proteomes" id="UP000887576">
    <property type="component" value="Unplaced"/>
</dbReference>
<sequence>MDTTTVHGLLFERVRGLLLISYLYFFLGVLAFLANVFLILAYGSVKDLRQRYVLYLGLAVADMVNGTAFIFIGVDRLRQMFLYADSNDFPATLRFECALKIGNILQVIGSQWPAFITLALGVDRFIAVIHPLQYRRFKSRFFNGFLTTTFIISLFSLCIALIIGLLLEPNEKVYFTCNLSSAYGFIYSTYNYLITTLCHVLGFVLNLFAYRSIRKAVRNGAVYNSKLKQECMTIK</sequence>
<proteinExistence type="predicted"/>